<organism evidence="3 4">
    <name type="scientific">Mucilaginibacter limnophilus</name>
    <dbReference type="NCBI Taxonomy" id="1932778"/>
    <lineage>
        <taxon>Bacteria</taxon>
        <taxon>Pseudomonadati</taxon>
        <taxon>Bacteroidota</taxon>
        <taxon>Sphingobacteriia</taxon>
        <taxon>Sphingobacteriales</taxon>
        <taxon>Sphingobacteriaceae</taxon>
        <taxon>Mucilaginibacter</taxon>
    </lineage>
</organism>
<dbReference type="PANTHER" id="PTHR33055">
    <property type="entry name" value="TRANSPOSASE FOR INSERTION SEQUENCE ELEMENT IS1111A"/>
    <property type="match status" value="1"/>
</dbReference>
<name>A0A3S2ULG3_9SPHI</name>
<dbReference type="OrthoDB" id="964423at2"/>
<feature type="domain" description="Transposase IS116/IS110/IS902 C-terminal" evidence="2">
    <location>
        <begin position="204"/>
        <end position="290"/>
    </location>
</feature>
<accession>A0A3S2ULG3</accession>
<dbReference type="GO" id="GO:0003677">
    <property type="term" value="F:DNA binding"/>
    <property type="evidence" value="ECO:0007669"/>
    <property type="project" value="InterPro"/>
</dbReference>
<proteinExistence type="predicted"/>
<evidence type="ECO:0000259" key="2">
    <source>
        <dbReference type="Pfam" id="PF02371"/>
    </source>
</evidence>
<comment type="caution">
    <text evidence="3">The sequence shown here is derived from an EMBL/GenBank/DDBJ whole genome shotgun (WGS) entry which is preliminary data.</text>
</comment>
<keyword evidence="4" id="KW-1185">Reference proteome</keyword>
<protein>
    <submittedName>
        <fullName evidence="3">IS110 family transposase</fullName>
    </submittedName>
</protein>
<dbReference type="Proteomes" id="UP000282759">
    <property type="component" value="Unassembled WGS sequence"/>
</dbReference>
<feature type="domain" description="Transposase IS110-like N-terminal" evidence="1">
    <location>
        <begin position="5"/>
        <end position="149"/>
    </location>
</feature>
<dbReference type="Pfam" id="PF01548">
    <property type="entry name" value="DEDD_Tnp_IS110"/>
    <property type="match status" value="1"/>
</dbReference>
<dbReference type="AlphaFoldDB" id="A0A3S2ULG3"/>
<dbReference type="GO" id="GO:0004803">
    <property type="term" value="F:transposase activity"/>
    <property type="evidence" value="ECO:0007669"/>
    <property type="project" value="InterPro"/>
</dbReference>
<dbReference type="RefSeq" id="WP_127708718.1">
    <property type="nucleotide sequence ID" value="NZ_SACK01000024.1"/>
</dbReference>
<dbReference type="InterPro" id="IPR002525">
    <property type="entry name" value="Transp_IS110-like_N"/>
</dbReference>
<dbReference type="GO" id="GO:0006313">
    <property type="term" value="P:DNA transposition"/>
    <property type="evidence" value="ECO:0007669"/>
    <property type="project" value="InterPro"/>
</dbReference>
<evidence type="ECO:0000259" key="1">
    <source>
        <dbReference type="Pfam" id="PF01548"/>
    </source>
</evidence>
<dbReference type="EMBL" id="SACK01000024">
    <property type="protein sequence ID" value="RVT95869.1"/>
    <property type="molecule type" value="Genomic_DNA"/>
</dbReference>
<dbReference type="NCBIfam" id="NF033542">
    <property type="entry name" value="transpos_IS110"/>
    <property type="match status" value="1"/>
</dbReference>
<sequence length="330" mass="37026">MNYFAGIDVSKATLDVTVLNAGKNLLYGRFANNVKGHKEMLKWLNAGQVVLGETLFCMENTGLYSRPLMLFLSVHGYKVWVVMPIVIKRSIGLQRGKNDKADSGRIAFYASKNYSTSTSADIPSASVLALKDWLAFRDRLVKQKQQLQQPVNEFADMGLISQAKEMNKALQPVINAVNKSIKHVEMAIRKLIRQHQDIKQVYDLMLSVPGVGAITAWYLLAYSNAMRNFNNAKQLACYCGVAPFEHSSGTSVKGKKRVSVMANKQLKSLLHLGALTIIKNKNSEMYDYYERKVTQGKNKMSVINALRNKMLQRIVSVVKNNKTYHSKIAA</sequence>
<dbReference type="PANTHER" id="PTHR33055:SF3">
    <property type="entry name" value="PUTATIVE TRANSPOSASE FOR IS117-RELATED"/>
    <property type="match status" value="1"/>
</dbReference>
<dbReference type="Pfam" id="PF02371">
    <property type="entry name" value="Transposase_20"/>
    <property type="match status" value="1"/>
</dbReference>
<gene>
    <name evidence="3" type="ORF">EOD41_20530</name>
</gene>
<dbReference type="InterPro" id="IPR047650">
    <property type="entry name" value="Transpos_IS110"/>
</dbReference>
<evidence type="ECO:0000313" key="3">
    <source>
        <dbReference type="EMBL" id="RVT95869.1"/>
    </source>
</evidence>
<dbReference type="InterPro" id="IPR003346">
    <property type="entry name" value="Transposase_20"/>
</dbReference>
<evidence type="ECO:0000313" key="4">
    <source>
        <dbReference type="Proteomes" id="UP000282759"/>
    </source>
</evidence>
<reference evidence="3 4" key="1">
    <citation type="submission" date="2019-01" db="EMBL/GenBank/DDBJ databases">
        <authorList>
            <person name="Chen W.-M."/>
        </authorList>
    </citation>
    <scope>NUCLEOTIDE SEQUENCE [LARGE SCALE GENOMIC DNA]</scope>
    <source>
        <strain evidence="3 4">YBJ-36</strain>
    </source>
</reference>